<feature type="chain" id="PRO_5016288356" evidence="1">
    <location>
        <begin position="20"/>
        <end position="272"/>
    </location>
</feature>
<evidence type="ECO:0000313" key="2">
    <source>
        <dbReference type="EMBL" id="AXA33900.1"/>
    </source>
</evidence>
<gene>
    <name evidence="2" type="ORF">CDH04_05465</name>
    <name evidence="3" type="ORF">FZC43_05470</name>
</gene>
<dbReference type="OrthoDB" id="5572547at2"/>
<feature type="signal peptide" evidence="1">
    <location>
        <begin position="1"/>
        <end position="19"/>
    </location>
</feature>
<evidence type="ECO:0000313" key="3">
    <source>
        <dbReference type="EMBL" id="QIW12135.1"/>
    </source>
</evidence>
<dbReference type="RefSeq" id="WP_112870074.1">
    <property type="nucleotide sequence ID" value="NZ_CP021781.1"/>
</dbReference>
<keyword evidence="1" id="KW-0732">Signal</keyword>
<dbReference type="KEGG" id="fad:CDH04_05465"/>
<dbReference type="EMBL" id="CP043424">
    <property type="protein sequence ID" value="QIW12135.1"/>
    <property type="molecule type" value="Genomic_DNA"/>
</dbReference>
<evidence type="ECO:0000313" key="5">
    <source>
        <dbReference type="Proteomes" id="UP000681131"/>
    </source>
</evidence>
<evidence type="ECO:0000313" key="4">
    <source>
        <dbReference type="Proteomes" id="UP000251120"/>
    </source>
</evidence>
<name>A0A2Z4XYR7_9GAMM</name>
<organism evidence="2 4">
    <name type="scientific">Francisella adeliensis</name>
    <dbReference type="NCBI Taxonomy" id="2007306"/>
    <lineage>
        <taxon>Bacteria</taxon>
        <taxon>Pseudomonadati</taxon>
        <taxon>Pseudomonadota</taxon>
        <taxon>Gammaproteobacteria</taxon>
        <taxon>Thiotrichales</taxon>
        <taxon>Francisellaceae</taxon>
        <taxon>Francisella</taxon>
    </lineage>
</organism>
<dbReference type="EMBL" id="CP021781">
    <property type="protein sequence ID" value="AXA33900.1"/>
    <property type="molecule type" value="Genomic_DNA"/>
</dbReference>
<dbReference type="AlphaFoldDB" id="A0A2Z4XYR7"/>
<evidence type="ECO:0000256" key="1">
    <source>
        <dbReference type="SAM" id="SignalP"/>
    </source>
</evidence>
<dbReference type="Proteomes" id="UP000681131">
    <property type="component" value="Chromosome"/>
</dbReference>
<accession>A0A2Z4XYR7</accession>
<reference evidence="2 4" key="1">
    <citation type="submission" date="2017-06" db="EMBL/GenBank/DDBJ databases">
        <title>Complete genome of Francisella adeliensis.</title>
        <authorList>
            <person name="Vallesi A."/>
            <person name="Sjodin A."/>
        </authorList>
    </citation>
    <scope>NUCLEOTIDE SEQUENCE [LARGE SCALE GENOMIC DNA]</scope>
    <source>
        <strain evidence="2 4">FDC440</strain>
    </source>
</reference>
<proteinExistence type="predicted"/>
<sequence length="272" mass="29490">MKKLFLVVVFVFTIDASFADSIVSYPLFESNQLCSNTKPYCGDNCRNVPFYPTTCKPTSYGSAWSGGGATVETKLLYCANSTYANCHYSGPLTPTGTNPNNIGLPCKVSEDGKTANCKCKVFTGPNYVNIDGIMNLGAYYETISVCGKDGSKCKNLTTCYPNGSGDCKGIEAPVCKYIAEQNSEDDKTSFIPGADLISTYGFDMNKDYDIAKPGDGVKCLNIDVAGCMTQPCKYEKDTKEYATCSCPITKMKVMMLSQKGVSCDIPNGYVWE</sequence>
<keyword evidence="5" id="KW-1185">Reference proteome</keyword>
<reference evidence="3 5" key="2">
    <citation type="submission" date="2019-08" db="EMBL/GenBank/DDBJ databases">
        <title>Complete genome sequences of Francisella adeliensis (FSC1325 and FSC1326).</title>
        <authorList>
            <person name="Ohrman C."/>
            <person name="Uneklint I."/>
            <person name="Vallesi A."/>
            <person name="Karlsson L."/>
            <person name="Sjodin A."/>
        </authorList>
    </citation>
    <scope>NUCLEOTIDE SEQUENCE [LARGE SCALE GENOMIC DNA]</scope>
    <source>
        <strain evidence="3 5">FSC1325</strain>
    </source>
</reference>
<dbReference type="Proteomes" id="UP000251120">
    <property type="component" value="Chromosome"/>
</dbReference>
<protein>
    <submittedName>
        <fullName evidence="2">Uncharacterized protein</fullName>
    </submittedName>
</protein>